<evidence type="ECO:0008006" key="3">
    <source>
        <dbReference type="Google" id="ProtNLM"/>
    </source>
</evidence>
<proteinExistence type="predicted"/>
<reference evidence="1 2" key="1">
    <citation type="submission" date="2023-06" db="EMBL/GenBank/DDBJ databases">
        <title>Novel species in genus Planococcus.</title>
        <authorList>
            <person name="Ning S."/>
        </authorList>
    </citation>
    <scope>NUCLEOTIDE SEQUENCE [LARGE SCALE GENOMIC DNA]</scope>
    <source>
        <strain evidence="1 2">N028</strain>
    </source>
</reference>
<dbReference type="RefSeq" id="WP_301723559.1">
    <property type="nucleotide sequence ID" value="NZ_JAUJWV010000001.1"/>
</dbReference>
<dbReference type="EMBL" id="JAUJWV010000001">
    <property type="protein sequence ID" value="MDN7242020.1"/>
    <property type="molecule type" value="Genomic_DNA"/>
</dbReference>
<keyword evidence="2" id="KW-1185">Reference proteome</keyword>
<organism evidence="1 2">
    <name type="scientific">Planococcus shixiaomingii</name>
    <dbReference type="NCBI Taxonomy" id="3058393"/>
    <lineage>
        <taxon>Bacteria</taxon>
        <taxon>Bacillati</taxon>
        <taxon>Bacillota</taxon>
        <taxon>Bacilli</taxon>
        <taxon>Bacillales</taxon>
        <taxon>Caryophanaceae</taxon>
        <taxon>Planococcus</taxon>
    </lineage>
</organism>
<evidence type="ECO:0000313" key="1">
    <source>
        <dbReference type="EMBL" id="MDN7242020.1"/>
    </source>
</evidence>
<name>A0ABT8N2B3_9BACL</name>
<protein>
    <recommendedName>
        <fullName evidence="3">Transposase</fullName>
    </recommendedName>
</protein>
<evidence type="ECO:0000313" key="2">
    <source>
        <dbReference type="Proteomes" id="UP001172055"/>
    </source>
</evidence>
<dbReference type="Proteomes" id="UP001172055">
    <property type="component" value="Unassembled WGS sequence"/>
</dbReference>
<gene>
    <name evidence="1" type="ORF">QWY14_09435</name>
</gene>
<accession>A0ABT8N2B3</accession>
<comment type="caution">
    <text evidence="1">The sequence shown here is derived from an EMBL/GenBank/DDBJ whole genome shotgun (WGS) entry which is preliminary data.</text>
</comment>
<sequence length="114" mass="13166">MGEEFEEKLVTRISFGLKNRKKIFWHTKNRRSKQFFVIHIVLSAAVILNGRHTAIISATRETTLNKRGQSYVRDYLALLILADCNLAPSPYPLSTTQRPLVENFLFIFIPETQS</sequence>